<dbReference type="AlphaFoldDB" id="A0A3S3QMH7"/>
<dbReference type="EMBL" id="SBII01000002">
    <property type="protein sequence ID" value="RWX02585.1"/>
    <property type="molecule type" value="Genomic_DNA"/>
</dbReference>
<proteinExistence type="predicted"/>
<keyword evidence="1" id="KW-0732">Signal</keyword>
<dbReference type="Gene3D" id="3.40.710.10">
    <property type="entry name" value="DD-peptidase/beta-lactamase superfamily"/>
    <property type="match status" value="1"/>
</dbReference>
<dbReference type="InterPro" id="IPR012338">
    <property type="entry name" value="Beta-lactam/transpept-like"/>
</dbReference>
<dbReference type="Pfam" id="PF00144">
    <property type="entry name" value="Beta-lactamase"/>
    <property type="match status" value="1"/>
</dbReference>
<dbReference type="OrthoDB" id="1185352at2"/>
<feature type="domain" description="Beta-lactamase-related" evidence="2">
    <location>
        <begin position="131"/>
        <end position="414"/>
    </location>
</feature>
<reference evidence="3 4" key="1">
    <citation type="submission" date="2019-01" db="EMBL/GenBank/DDBJ databases">
        <title>Flavobacterium sp. nov.,isolated from freshwater.</title>
        <authorList>
            <person name="Zhang R."/>
            <person name="Du Z.-J."/>
        </authorList>
    </citation>
    <scope>NUCLEOTIDE SEQUENCE [LARGE SCALE GENOMIC DNA]</scope>
    <source>
        <strain evidence="3 4">1E403</strain>
    </source>
</reference>
<evidence type="ECO:0000313" key="3">
    <source>
        <dbReference type="EMBL" id="RWX02585.1"/>
    </source>
</evidence>
<organism evidence="3 4">
    <name type="scientific">Flavobacterium cerinum</name>
    <dbReference type="NCBI Taxonomy" id="2502784"/>
    <lineage>
        <taxon>Bacteria</taxon>
        <taxon>Pseudomonadati</taxon>
        <taxon>Bacteroidota</taxon>
        <taxon>Flavobacteriia</taxon>
        <taxon>Flavobacteriales</taxon>
        <taxon>Flavobacteriaceae</taxon>
        <taxon>Flavobacterium</taxon>
    </lineage>
</organism>
<keyword evidence="3" id="KW-0378">Hydrolase</keyword>
<dbReference type="SUPFAM" id="SSF56601">
    <property type="entry name" value="beta-lactamase/transpeptidase-like"/>
    <property type="match status" value="1"/>
</dbReference>
<protein>
    <submittedName>
        <fullName evidence="3">Class C beta-lactamase-related serine hydrolase</fullName>
    </submittedName>
</protein>
<dbReference type="PANTHER" id="PTHR43283">
    <property type="entry name" value="BETA-LACTAMASE-RELATED"/>
    <property type="match status" value="1"/>
</dbReference>
<feature type="signal peptide" evidence="1">
    <location>
        <begin position="1"/>
        <end position="26"/>
    </location>
</feature>
<accession>A0A3S3QMH7</accession>
<name>A0A3S3QMH7_9FLAO</name>
<dbReference type="PROSITE" id="PS51257">
    <property type="entry name" value="PROKAR_LIPOPROTEIN"/>
    <property type="match status" value="1"/>
</dbReference>
<keyword evidence="4" id="KW-1185">Reference proteome</keyword>
<evidence type="ECO:0000259" key="2">
    <source>
        <dbReference type="Pfam" id="PF00144"/>
    </source>
</evidence>
<sequence length="442" mass="48932">MKQSSLYHRSLLFLSLITLGCYSANAQEKTTFLNAQESDPIKMGWMVGSPPPANRILRFEDGSFFQFPGMRWSVAHMREFMPTVNVSRGLGNSVLLQKNLLKDIDAVTFTPLGESKPMTWEESLQKTYADGVVIMHKGKIVYEKYMGALQEDGQHAAMSVTKSFTGTLGAMLVAEGLIDPAQNVAHYIPELKNSAFGDATVRQVLDMTTSLNFSEDYTNPNAEIWKFSAAGNPLPKPKDYTGPKSYYEYLPTVTKKGKHGEAFGYKTVNSDVLGWIIARVTKKHINEVLSERIWKKLGTEQDAYYSVDATGTPFAGGGLNFGLSDMARFGQLILDNGYANGQQILPKAAIDDIKKGGDKKAFEKAGYTLLKGWSYRDMWWITNNEHGAFCARGVHGQVIYVDPKAEMVIVRFASNPIAANGANDPFSLPAYHAIAKFLLAKK</sequence>
<dbReference type="PANTHER" id="PTHR43283:SF7">
    <property type="entry name" value="BETA-LACTAMASE-RELATED DOMAIN-CONTAINING PROTEIN"/>
    <property type="match status" value="1"/>
</dbReference>
<dbReference type="InterPro" id="IPR050789">
    <property type="entry name" value="Diverse_Enzym_Activities"/>
</dbReference>
<evidence type="ECO:0000313" key="4">
    <source>
        <dbReference type="Proteomes" id="UP000287527"/>
    </source>
</evidence>
<gene>
    <name evidence="3" type="ORF">EPI11_05055</name>
</gene>
<comment type="caution">
    <text evidence="3">The sequence shown here is derived from an EMBL/GenBank/DDBJ whole genome shotgun (WGS) entry which is preliminary data.</text>
</comment>
<dbReference type="RefSeq" id="WP_128388854.1">
    <property type="nucleotide sequence ID" value="NZ_SBII01000002.1"/>
</dbReference>
<dbReference type="GO" id="GO:0016787">
    <property type="term" value="F:hydrolase activity"/>
    <property type="evidence" value="ECO:0007669"/>
    <property type="project" value="UniProtKB-KW"/>
</dbReference>
<dbReference type="InterPro" id="IPR001466">
    <property type="entry name" value="Beta-lactam-related"/>
</dbReference>
<dbReference type="Proteomes" id="UP000287527">
    <property type="component" value="Unassembled WGS sequence"/>
</dbReference>
<feature type="chain" id="PRO_5018616956" evidence="1">
    <location>
        <begin position="27"/>
        <end position="442"/>
    </location>
</feature>
<evidence type="ECO:0000256" key="1">
    <source>
        <dbReference type="SAM" id="SignalP"/>
    </source>
</evidence>